<organism evidence="3 4">
    <name type="scientific">Aporhodopirellula aestuarii</name>
    <dbReference type="NCBI Taxonomy" id="2950107"/>
    <lineage>
        <taxon>Bacteria</taxon>
        <taxon>Pseudomonadati</taxon>
        <taxon>Planctomycetota</taxon>
        <taxon>Planctomycetia</taxon>
        <taxon>Pirellulales</taxon>
        <taxon>Pirellulaceae</taxon>
        <taxon>Aporhodopirellula</taxon>
    </lineage>
</organism>
<dbReference type="InterPro" id="IPR052960">
    <property type="entry name" value="GlcN6P_deaminase-like"/>
</dbReference>
<dbReference type="EC" id="3.5.99.6" evidence="1"/>
<evidence type="ECO:0000313" key="4">
    <source>
        <dbReference type="Proteomes" id="UP001202961"/>
    </source>
</evidence>
<name>A0ABT0UDD9_9BACT</name>
<keyword evidence="3" id="KW-0378">Hydrolase</keyword>
<dbReference type="GO" id="GO:0004342">
    <property type="term" value="F:glucosamine-6-phosphate deaminase activity"/>
    <property type="evidence" value="ECO:0007669"/>
    <property type="project" value="UniProtKB-EC"/>
</dbReference>
<feature type="domain" description="Glucosamine/galactosamine-6-phosphate isomerase" evidence="2">
    <location>
        <begin position="24"/>
        <end position="246"/>
    </location>
</feature>
<dbReference type="Proteomes" id="UP001202961">
    <property type="component" value="Unassembled WGS sequence"/>
</dbReference>
<keyword evidence="4" id="KW-1185">Reference proteome</keyword>
<dbReference type="NCBIfam" id="TIGR00502">
    <property type="entry name" value="nagB"/>
    <property type="match status" value="1"/>
</dbReference>
<dbReference type="Gene3D" id="3.40.50.1360">
    <property type="match status" value="1"/>
</dbReference>
<dbReference type="PANTHER" id="PTHR42892:SF1">
    <property type="entry name" value="GLUCOSAMINE-6-PHOSPHATE ISOMERASE"/>
    <property type="match status" value="1"/>
</dbReference>
<dbReference type="RefSeq" id="WP_250932195.1">
    <property type="nucleotide sequence ID" value="NZ_JAMQBK010000083.1"/>
</dbReference>
<evidence type="ECO:0000256" key="1">
    <source>
        <dbReference type="NCBIfam" id="TIGR00502"/>
    </source>
</evidence>
<dbReference type="InterPro" id="IPR006148">
    <property type="entry name" value="Glc/Gal-6P_isomerase"/>
</dbReference>
<dbReference type="Pfam" id="PF01182">
    <property type="entry name" value="Glucosamine_iso"/>
    <property type="match status" value="1"/>
</dbReference>
<dbReference type="CDD" id="cd01399">
    <property type="entry name" value="GlcN6P_deaminase"/>
    <property type="match status" value="1"/>
</dbReference>
<reference evidence="3 4" key="1">
    <citation type="journal article" date="2022" name="Syst. Appl. Microbiol.">
        <title>Rhodopirellula aestuarii sp. nov., a novel member of the genus Rhodopirellula isolated from brackish sediments collected in the Tagus River estuary, Portugal.</title>
        <authorList>
            <person name="Vitorino I.R."/>
            <person name="Klimek D."/>
            <person name="Calusinska M."/>
            <person name="Lobo-da-Cunha A."/>
            <person name="Vasconcelos V."/>
            <person name="Lage O.M."/>
        </authorList>
    </citation>
    <scope>NUCLEOTIDE SEQUENCE [LARGE SCALE GENOMIC DNA]</scope>
    <source>
        <strain evidence="3 4">ICT_H3.1</strain>
    </source>
</reference>
<dbReference type="InterPro" id="IPR037171">
    <property type="entry name" value="NagB/RpiA_transferase-like"/>
</dbReference>
<gene>
    <name evidence="3" type="primary">nagB</name>
    <name evidence="3" type="ORF">NB063_27120</name>
</gene>
<evidence type="ECO:0000313" key="3">
    <source>
        <dbReference type="EMBL" id="MCM2374306.1"/>
    </source>
</evidence>
<comment type="caution">
    <text evidence="3">The sequence shown here is derived from an EMBL/GenBank/DDBJ whole genome shotgun (WGS) entry which is preliminary data.</text>
</comment>
<dbReference type="SUPFAM" id="SSF100950">
    <property type="entry name" value="NagB/RpiA/CoA transferase-like"/>
    <property type="match status" value="1"/>
</dbReference>
<sequence>MPVDPLCPAKRGIPSQVLTSGLEASQAVAREIADLIRLRESDGQTCVLGLATGSTPLDVYAELIRMHREEGLSFRNVVTFNLDEYYPMQPTAAQSYVRFMNEQLFDHIDIPAENVHIPDGTISLDDVAAYCDGYEQKIAARGGLDLQLLGIGRAGHIGFNEPGSTLDSRTRLVTLNDVTREDAASAYSGIENVPRQAITMGVGTIMQARRIILLAFGSSKASIVARATEGTVSESVPATFLHHHSNVEFWLDETSAAQLSLS</sequence>
<dbReference type="PANTHER" id="PTHR42892">
    <property type="entry name" value="GLUCOSAMINE-6-PHOSPHATE DEAMINASE-LIKE PROTEIN BT_0258-RELATED"/>
    <property type="match status" value="1"/>
</dbReference>
<accession>A0ABT0UDD9</accession>
<protein>
    <recommendedName>
        <fullName evidence="1">Glucosamine-6-phosphate deaminase</fullName>
        <ecNumber evidence="1">3.5.99.6</ecNumber>
    </recommendedName>
</protein>
<proteinExistence type="predicted"/>
<dbReference type="InterPro" id="IPR004547">
    <property type="entry name" value="Glucosamine6P_isomerase"/>
</dbReference>
<dbReference type="EMBL" id="JAMQBK010000083">
    <property type="protein sequence ID" value="MCM2374306.1"/>
    <property type="molecule type" value="Genomic_DNA"/>
</dbReference>
<evidence type="ECO:0000259" key="2">
    <source>
        <dbReference type="Pfam" id="PF01182"/>
    </source>
</evidence>